<sequence>MKYIIIGGDAAGMSAAMQLVRKDAQADITVLERGEHYSYAQCGLPYWIGGEIESDRKLIARDADTYRIKHGIDARINHEVKAVDTKQKTVSGDGFCLPYDKLLIASGASPVIPDWENGDLKGIYTLKTIPDAKKIIAALGTEKKTVTVIGGGSIGLEVAENLAKANHHVRILERAKRLAMNFDKEMADYIHEKAIDEGIELELNHEIIGFSGDKDGHVTGIRTNLTECPTDIVIVAVGVRPNTDFLRNTDIHLNNNGAIRVNRYMETNVPDVYAAGDCATQYHRLINKDMYYPLGTHANKQGRIAGLNMCGNTRVFMGIVGTQIYQFFDLALARTGLSSREIEEIGYPYKCVQAKLPHVAGYYPTNETIHIRLQFHAETGVVLGGQFIGTKGVDKRCDVLATALYHGMTMQDLEELDLGYSPPFNSVWDPLQQTARRRP</sequence>
<evidence type="ECO:0000313" key="10">
    <source>
        <dbReference type="Proteomes" id="UP000216207"/>
    </source>
</evidence>
<comment type="similarity">
    <text evidence="2">Belongs to the class-III pyridine nucleotide-disulfide oxidoreductase family.</text>
</comment>
<dbReference type="PRINTS" id="PR00469">
    <property type="entry name" value="PNDRDTASEII"/>
</dbReference>
<feature type="domain" description="Pyridine nucleotide-disulphide oxidoreductase dimerisation" evidence="7">
    <location>
        <begin position="326"/>
        <end position="426"/>
    </location>
</feature>
<dbReference type="InterPro" id="IPR016156">
    <property type="entry name" value="FAD/NAD-linked_Rdtase_dimer_sf"/>
</dbReference>
<name>A0A268NZF9_SHOCL</name>
<dbReference type="Pfam" id="PF07992">
    <property type="entry name" value="Pyr_redox_2"/>
    <property type="match status" value="1"/>
</dbReference>
<keyword evidence="3" id="KW-0285">Flavoprotein</keyword>
<dbReference type="SUPFAM" id="SSF51905">
    <property type="entry name" value="FAD/NAD(P)-binding domain"/>
    <property type="match status" value="1"/>
</dbReference>
<protein>
    <submittedName>
        <fullName evidence="9">CoA-disulfide reductase</fullName>
    </submittedName>
</protein>
<evidence type="ECO:0000259" key="8">
    <source>
        <dbReference type="Pfam" id="PF07992"/>
    </source>
</evidence>
<dbReference type="PRINTS" id="PR00368">
    <property type="entry name" value="FADPNR"/>
</dbReference>
<keyword evidence="4" id="KW-0274">FAD</keyword>
<dbReference type="InterPro" id="IPR023753">
    <property type="entry name" value="FAD/NAD-binding_dom"/>
</dbReference>
<accession>A0A268NZF9</accession>
<evidence type="ECO:0000256" key="6">
    <source>
        <dbReference type="ARBA" id="ARBA00023284"/>
    </source>
</evidence>
<comment type="caution">
    <text evidence="9">The sequence shown here is derived from an EMBL/GenBank/DDBJ whole genome shotgun (WGS) entry which is preliminary data.</text>
</comment>
<keyword evidence="5" id="KW-0560">Oxidoreductase</keyword>
<evidence type="ECO:0000259" key="7">
    <source>
        <dbReference type="Pfam" id="PF02852"/>
    </source>
</evidence>
<dbReference type="InterPro" id="IPR036188">
    <property type="entry name" value="FAD/NAD-bd_sf"/>
</dbReference>
<dbReference type="InterPro" id="IPR004099">
    <property type="entry name" value="Pyr_nucl-diS_OxRdtase_dimer"/>
</dbReference>
<dbReference type="PANTHER" id="PTHR43429">
    <property type="entry name" value="PYRIDINE NUCLEOTIDE-DISULFIDE OXIDOREDUCTASE DOMAIN-CONTAINING"/>
    <property type="match status" value="1"/>
</dbReference>
<reference evidence="9 10" key="1">
    <citation type="submission" date="2017-07" db="EMBL/GenBank/DDBJ databases">
        <title>Isolation and whole genome analysis of endospore-forming bacteria from heroin.</title>
        <authorList>
            <person name="Kalinowski J."/>
            <person name="Ahrens B."/>
            <person name="Al-Dilaimi A."/>
            <person name="Winkler A."/>
            <person name="Wibberg D."/>
            <person name="Schleenbecker U."/>
            <person name="Ruckert C."/>
            <person name="Wolfel R."/>
            <person name="Grass G."/>
        </authorList>
    </citation>
    <scope>NUCLEOTIDE SEQUENCE [LARGE SCALE GENOMIC DNA]</scope>
    <source>
        <strain evidence="9 10">7539</strain>
    </source>
</reference>
<dbReference type="EMBL" id="NPCC01000012">
    <property type="protein sequence ID" value="PAE88864.1"/>
    <property type="molecule type" value="Genomic_DNA"/>
</dbReference>
<dbReference type="AlphaFoldDB" id="A0A268NZF9"/>
<dbReference type="PANTHER" id="PTHR43429:SF1">
    <property type="entry name" value="NAD(P)H SULFUR OXIDOREDUCTASE (COA-DEPENDENT)"/>
    <property type="match status" value="1"/>
</dbReference>
<dbReference type="RefSeq" id="WP_095236344.1">
    <property type="nucleotide sequence ID" value="NZ_BOQS01000023.1"/>
</dbReference>
<evidence type="ECO:0000256" key="2">
    <source>
        <dbReference type="ARBA" id="ARBA00009130"/>
    </source>
</evidence>
<evidence type="ECO:0000256" key="5">
    <source>
        <dbReference type="ARBA" id="ARBA00023002"/>
    </source>
</evidence>
<dbReference type="Gene3D" id="3.50.50.60">
    <property type="entry name" value="FAD/NAD(P)-binding domain"/>
    <property type="match status" value="2"/>
</dbReference>
<keyword evidence="6" id="KW-0676">Redox-active center</keyword>
<dbReference type="SUPFAM" id="SSF55424">
    <property type="entry name" value="FAD/NAD-linked reductases, dimerisation (C-terminal) domain"/>
    <property type="match status" value="1"/>
</dbReference>
<organism evidence="9 10">
    <name type="scientific">Shouchella clausii</name>
    <name type="common">Alkalihalobacillus clausii</name>
    <dbReference type="NCBI Taxonomy" id="79880"/>
    <lineage>
        <taxon>Bacteria</taxon>
        <taxon>Bacillati</taxon>
        <taxon>Bacillota</taxon>
        <taxon>Bacilli</taxon>
        <taxon>Bacillales</taxon>
        <taxon>Bacillaceae</taxon>
        <taxon>Shouchella</taxon>
    </lineage>
</organism>
<dbReference type="InterPro" id="IPR050260">
    <property type="entry name" value="FAD-bd_OxRdtase"/>
</dbReference>
<evidence type="ECO:0000256" key="1">
    <source>
        <dbReference type="ARBA" id="ARBA00001974"/>
    </source>
</evidence>
<evidence type="ECO:0000256" key="3">
    <source>
        <dbReference type="ARBA" id="ARBA00022630"/>
    </source>
</evidence>
<feature type="domain" description="FAD/NAD(P)-binding" evidence="8">
    <location>
        <begin position="1"/>
        <end position="289"/>
    </location>
</feature>
<dbReference type="Proteomes" id="UP000216207">
    <property type="component" value="Unassembled WGS sequence"/>
</dbReference>
<dbReference type="GO" id="GO:0016491">
    <property type="term" value="F:oxidoreductase activity"/>
    <property type="evidence" value="ECO:0007669"/>
    <property type="project" value="UniProtKB-KW"/>
</dbReference>
<comment type="cofactor">
    <cofactor evidence="1">
        <name>FAD</name>
        <dbReference type="ChEBI" id="CHEBI:57692"/>
    </cofactor>
</comment>
<evidence type="ECO:0000256" key="4">
    <source>
        <dbReference type="ARBA" id="ARBA00022827"/>
    </source>
</evidence>
<proteinExistence type="inferred from homology"/>
<gene>
    <name evidence="9" type="ORF">CHH72_10850</name>
</gene>
<evidence type="ECO:0000313" key="9">
    <source>
        <dbReference type="EMBL" id="PAE88864.1"/>
    </source>
</evidence>
<dbReference type="Pfam" id="PF02852">
    <property type="entry name" value="Pyr_redox_dim"/>
    <property type="match status" value="1"/>
</dbReference>